<reference evidence="1" key="1">
    <citation type="submission" date="2021-06" db="EMBL/GenBank/DDBJ databases">
        <authorList>
            <person name="Kallberg Y."/>
            <person name="Tangrot J."/>
            <person name="Rosling A."/>
        </authorList>
    </citation>
    <scope>NUCLEOTIDE SEQUENCE</scope>
    <source>
        <strain evidence="1">MA461A</strain>
    </source>
</reference>
<organism evidence="1 2">
    <name type="scientific">Racocetra persica</name>
    <dbReference type="NCBI Taxonomy" id="160502"/>
    <lineage>
        <taxon>Eukaryota</taxon>
        <taxon>Fungi</taxon>
        <taxon>Fungi incertae sedis</taxon>
        <taxon>Mucoromycota</taxon>
        <taxon>Glomeromycotina</taxon>
        <taxon>Glomeromycetes</taxon>
        <taxon>Diversisporales</taxon>
        <taxon>Gigasporaceae</taxon>
        <taxon>Racocetra</taxon>
    </lineage>
</organism>
<dbReference type="Proteomes" id="UP000789920">
    <property type="component" value="Unassembled WGS sequence"/>
</dbReference>
<dbReference type="EMBL" id="CAJVQC010155339">
    <property type="protein sequence ID" value="CAG8847313.1"/>
    <property type="molecule type" value="Genomic_DNA"/>
</dbReference>
<evidence type="ECO:0000313" key="1">
    <source>
        <dbReference type="EMBL" id="CAG8847313.1"/>
    </source>
</evidence>
<comment type="caution">
    <text evidence="1">The sequence shown here is derived from an EMBL/GenBank/DDBJ whole genome shotgun (WGS) entry which is preliminary data.</text>
</comment>
<name>A0ACA9STK1_9GLOM</name>
<evidence type="ECO:0000313" key="2">
    <source>
        <dbReference type="Proteomes" id="UP000789920"/>
    </source>
</evidence>
<accession>A0ACA9STK1</accession>
<protein>
    <submittedName>
        <fullName evidence="1">21631_t:CDS:1</fullName>
    </submittedName>
</protein>
<sequence length="107" mass="12456">NIINDLKNKIDNCPDREYYQNLQPYIGKLCSNCYITITDSYHRGISTINRISKSTNLIESNELDEINEPNLMEVDNLIEINNNLVNLIELIETQKKKLIEDNLTEIN</sequence>
<keyword evidence="2" id="KW-1185">Reference proteome</keyword>
<gene>
    <name evidence="1" type="ORF">RPERSI_LOCUS34571</name>
</gene>
<proteinExistence type="predicted"/>
<feature type="non-terminal residue" evidence="1">
    <location>
        <position position="1"/>
    </location>
</feature>